<dbReference type="KEGG" id="asem:NNL22_11140"/>
<protein>
    <submittedName>
        <fullName evidence="2">TerB family tellurite resistance protein</fullName>
    </submittedName>
</protein>
<dbReference type="EMBL" id="CP101527">
    <property type="protein sequence ID" value="UZW73594.1"/>
    <property type="molecule type" value="Genomic_DNA"/>
</dbReference>
<evidence type="ECO:0000313" key="3">
    <source>
        <dbReference type="Proteomes" id="UP001164472"/>
    </source>
</evidence>
<dbReference type="SUPFAM" id="SSF158682">
    <property type="entry name" value="TerB-like"/>
    <property type="match status" value="1"/>
</dbReference>
<evidence type="ECO:0000313" key="2">
    <source>
        <dbReference type="EMBL" id="UZW73594.1"/>
    </source>
</evidence>
<gene>
    <name evidence="2" type="ORF">NNL22_11140</name>
</gene>
<evidence type="ECO:0000259" key="1">
    <source>
        <dbReference type="Pfam" id="PF05099"/>
    </source>
</evidence>
<dbReference type="InterPro" id="IPR007791">
    <property type="entry name" value="DjlA_N"/>
</dbReference>
<dbReference type="Gene3D" id="1.10.3680.10">
    <property type="entry name" value="TerB-like"/>
    <property type="match status" value="1"/>
</dbReference>
<dbReference type="AlphaFoldDB" id="A0A9E8KND8"/>
<name>A0A9E8KND8_9ALTE</name>
<dbReference type="Pfam" id="PF05099">
    <property type="entry name" value="TerB"/>
    <property type="match status" value="1"/>
</dbReference>
<dbReference type="InterPro" id="IPR029024">
    <property type="entry name" value="TerB-like"/>
</dbReference>
<feature type="domain" description="Co-chaperone DjlA N-terminal" evidence="1">
    <location>
        <begin position="28"/>
        <end position="118"/>
    </location>
</feature>
<sequence>MFESLKHWFESSSNEHKLFDHADDEAIHIALASLLYQVIACDHKESDKEKHEFAEILRTEFDLNSAQIANLYKQVKPLNGDINKDLETIDHYLKQNPHLRMMFMQKLNHLISLDGVTSKEMDVFYEAQKVLFPELAEKSEF</sequence>
<dbReference type="Proteomes" id="UP001164472">
    <property type="component" value="Chromosome"/>
</dbReference>
<accession>A0A9E8KND8</accession>
<reference evidence="2" key="1">
    <citation type="submission" date="2022-07" db="EMBL/GenBank/DDBJ databases">
        <title>Alkalimarinus sp. nov., isolated from gut of a Alitta virens.</title>
        <authorList>
            <person name="Yang A.I."/>
            <person name="Shin N.-R."/>
        </authorList>
    </citation>
    <scope>NUCLEOTIDE SEQUENCE</scope>
    <source>
        <strain evidence="2">FA028</strain>
    </source>
</reference>
<proteinExistence type="predicted"/>
<keyword evidence="3" id="KW-1185">Reference proteome</keyword>
<organism evidence="2 3">
    <name type="scientific">Alkalimarinus sediminis</name>
    <dbReference type="NCBI Taxonomy" id="1632866"/>
    <lineage>
        <taxon>Bacteria</taxon>
        <taxon>Pseudomonadati</taxon>
        <taxon>Pseudomonadota</taxon>
        <taxon>Gammaproteobacteria</taxon>
        <taxon>Alteromonadales</taxon>
        <taxon>Alteromonadaceae</taxon>
        <taxon>Alkalimarinus</taxon>
    </lineage>
</organism>
<dbReference type="RefSeq" id="WP_251809735.1">
    <property type="nucleotide sequence ID" value="NZ_CP101527.1"/>
</dbReference>